<protein>
    <submittedName>
        <fullName evidence="3">Uncharacterized protein</fullName>
    </submittedName>
</protein>
<reference evidence="4" key="1">
    <citation type="submission" date="2018-08" db="EMBL/GenBank/DDBJ databases">
        <authorList>
            <person name="Chevrot R."/>
        </authorList>
    </citation>
    <scope>NUCLEOTIDE SEQUENCE [LARGE SCALE GENOMIC DNA]</scope>
</reference>
<feature type="region of interest" description="Disordered" evidence="1">
    <location>
        <begin position="66"/>
        <end position="104"/>
    </location>
</feature>
<keyword evidence="2" id="KW-0472">Membrane</keyword>
<dbReference type="Proteomes" id="UP000304148">
    <property type="component" value="Chromosome"/>
</dbReference>
<feature type="compositionally biased region" description="Basic and acidic residues" evidence="1">
    <location>
        <begin position="93"/>
        <end position="104"/>
    </location>
</feature>
<accession>A0A383REV7</accession>
<evidence type="ECO:0000256" key="2">
    <source>
        <dbReference type="SAM" id="Phobius"/>
    </source>
</evidence>
<evidence type="ECO:0000256" key="1">
    <source>
        <dbReference type="SAM" id="MobiDB-lite"/>
    </source>
</evidence>
<organism evidence="3 4">
    <name type="scientific">Paenibacillus alvei</name>
    <name type="common">Bacillus alvei</name>
    <dbReference type="NCBI Taxonomy" id="44250"/>
    <lineage>
        <taxon>Bacteria</taxon>
        <taxon>Bacillati</taxon>
        <taxon>Bacillota</taxon>
        <taxon>Bacilli</taxon>
        <taxon>Bacillales</taxon>
        <taxon>Paenibacillaceae</taxon>
        <taxon>Paenibacillus</taxon>
    </lineage>
</organism>
<evidence type="ECO:0000313" key="3">
    <source>
        <dbReference type="EMBL" id="SYX84806.1"/>
    </source>
</evidence>
<proteinExistence type="predicted"/>
<name>A0A383REV7_PAEAL</name>
<keyword evidence="2" id="KW-0812">Transmembrane</keyword>
<feature type="compositionally biased region" description="Basic residues" evidence="1">
    <location>
        <begin position="74"/>
        <end position="83"/>
    </location>
</feature>
<keyword evidence="2" id="KW-1133">Transmembrane helix</keyword>
<evidence type="ECO:0000313" key="4">
    <source>
        <dbReference type="Proteomes" id="UP000304148"/>
    </source>
</evidence>
<dbReference type="AlphaFoldDB" id="A0A383REV7"/>
<feature type="transmembrane region" description="Helical" evidence="2">
    <location>
        <begin position="33"/>
        <end position="50"/>
    </location>
</feature>
<feature type="transmembrane region" description="Helical" evidence="2">
    <location>
        <begin position="9"/>
        <end position="27"/>
    </location>
</feature>
<sequence length="104" mass="11656">MTMARLPRWFMVLMAVLVGIGIVSSFTRDPISILIPVAIIAVVFLVYRFGPKKSVKVKVSPRTEAKLKAARAPQAKKRIRPRSQAKLTVIEGNKAKNENRQQTK</sequence>
<dbReference type="EMBL" id="LS992241">
    <property type="protein sequence ID" value="SYX84806.1"/>
    <property type="molecule type" value="Genomic_DNA"/>
</dbReference>
<gene>
    <name evidence="3" type="ORF">PBLR_13228</name>
</gene>